<keyword evidence="1" id="KW-0812">Transmembrane</keyword>
<proteinExistence type="predicted"/>
<sequence>VLWTILVTSLFSIGTPGIAIIPFSLSIYALSKLILVNKFVEPDLVTLQNLKEKNKSINIENQKIKREIQE</sequence>
<organism evidence="2 3">
    <name type="scientific">Staphylococcus pseudintermedius</name>
    <dbReference type="NCBI Taxonomy" id="283734"/>
    <lineage>
        <taxon>Bacteria</taxon>
        <taxon>Bacillati</taxon>
        <taxon>Bacillota</taxon>
        <taxon>Bacilli</taxon>
        <taxon>Bacillales</taxon>
        <taxon>Staphylococcaceae</taxon>
        <taxon>Staphylococcus</taxon>
        <taxon>Staphylococcus intermedius group</taxon>
    </lineage>
</organism>
<keyword evidence="1" id="KW-0472">Membrane</keyword>
<comment type="caution">
    <text evidence="2">The sequence shown here is derived from an EMBL/GenBank/DDBJ whole genome shotgun (WGS) entry which is preliminary data.</text>
</comment>
<accession>A0A317YKI9</accession>
<gene>
    <name evidence="2" type="ORF">DD902_16895</name>
</gene>
<feature type="transmembrane region" description="Helical" evidence="1">
    <location>
        <begin position="6"/>
        <end position="30"/>
    </location>
</feature>
<reference evidence="2 3" key="1">
    <citation type="journal article" date="2018" name="Vet. Microbiol.">
        <title>Clonal diversity and geographic distribution of methicillin-resistant Staphylococcus pseudintermedius from Australian animals: Discovery of novel sequence types.</title>
        <authorList>
            <person name="Worthing K.A."/>
            <person name="Abraham S."/>
            <person name="Coombs G.W."/>
            <person name="Pang S."/>
            <person name="Saputra S."/>
            <person name="Jordan D."/>
            <person name="Trott D.J."/>
            <person name="Norris J.M."/>
        </authorList>
    </citation>
    <scope>NUCLEOTIDE SEQUENCE [LARGE SCALE GENOMIC DNA]</scope>
    <source>
        <strain evidence="2 3">ST525 1</strain>
    </source>
</reference>
<dbReference type="AlphaFoldDB" id="A0A317YKI9"/>
<evidence type="ECO:0000256" key="1">
    <source>
        <dbReference type="SAM" id="Phobius"/>
    </source>
</evidence>
<evidence type="ECO:0000313" key="3">
    <source>
        <dbReference type="Proteomes" id="UP000246800"/>
    </source>
</evidence>
<dbReference type="Proteomes" id="UP000246800">
    <property type="component" value="Unassembled WGS sequence"/>
</dbReference>
<protein>
    <submittedName>
        <fullName evidence="2">DUF4041 domain-containing protein</fullName>
    </submittedName>
</protein>
<feature type="non-terminal residue" evidence="2">
    <location>
        <position position="1"/>
    </location>
</feature>
<dbReference type="EMBL" id="QEIT01000929">
    <property type="protein sequence ID" value="PWZ65094.1"/>
    <property type="molecule type" value="Genomic_DNA"/>
</dbReference>
<name>A0A317YKI9_STAPS</name>
<evidence type="ECO:0000313" key="2">
    <source>
        <dbReference type="EMBL" id="PWZ65094.1"/>
    </source>
</evidence>
<keyword evidence="1" id="KW-1133">Transmembrane helix</keyword>
<feature type="non-terminal residue" evidence="2">
    <location>
        <position position="70"/>
    </location>
</feature>